<comment type="similarity">
    <text evidence="11">Belongs to the WD repeat LIS1/nudF family.</text>
</comment>
<feature type="repeat" description="WD" evidence="12">
    <location>
        <begin position="240"/>
        <end position="281"/>
    </location>
</feature>
<proteinExistence type="inferred from homology"/>
<evidence type="ECO:0000256" key="8">
    <source>
        <dbReference type="ARBA" id="ARBA00023054"/>
    </source>
</evidence>
<keyword evidence="3 12" id="KW-0853">WD repeat</keyword>
<dbReference type="InterPro" id="IPR015943">
    <property type="entry name" value="WD40/YVTN_repeat-like_dom_sf"/>
</dbReference>
<dbReference type="PRINTS" id="PR00320">
    <property type="entry name" value="GPROTEINBRPT"/>
</dbReference>
<evidence type="ECO:0000256" key="4">
    <source>
        <dbReference type="ARBA" id="ARBA00022618"/>
    </source>
</evidence>
<sequence length="420" mass="48139">MTLTERQRIDLYHYNIKIHVNFSHYSIVSYLQSNGFSKTANIFIDETKLDTQPHEKYNNLLEKKWNTVIRLQKKVLDLEAKLSESLSEMNSLENGPKKSITEWLPRPPAIHTLINHRSSITRVVFHPKCNQCASASQDSTIKLWDFESGEYEHTMKGHMNTVQDLKYNNTGSNIVSCSSDLTIKLWDTNTYQCIKTFRGHDHNISSVDYTPNFLQIVSASRDKTIKIWDVSTGYCVQTVLSGHNDWIRMARVCQDGVHIASCSNDKTIRVWSLESNSLKNTLVGHTHVIECIEWAPTNITKSINPDQLLPTNNSTVLNGYLVSGSRDKTIRIWDIGTSQCLFQLNGHDDWVRQMCFQTGGGYLLSCSDDKNIKIWDLRNRRCVKTLEAHEHFVSTIAIHSQLPYVITGSVDKSIKVWKCR</sequence>
<dbReference type="GO" id="GO:0000132">
    <property type="term" value="P:establishment of mitotic spindle orientation"/>
    <property type="evidence" value="ECO:0007669"/>
    <property type="project" value="UniProtKB-UniRule"/>
</dbReference>
<dbReference type="Gene3D" id="1.20.960.30">
    <property type="match status" value="1"/>
</dbReference>
<dbReference type="Proteomes" id="UP000078046">
    <property type="component" value="Unassembled WGS sequence"/>
</dbReference>
<feature type="repeat" description="WD" evidence="12">
    <location>
        <begin position="155"/>
        <end position="196"/>
    </location>
</feature>
<evidence type="ECO:0000256" key="2">
    <source>
        <dbReference type="ARBA" id="ARBA00022490"/>
    </source>
</evidence>
<dbReference type="PANTHER" id="PTHR19879:SF9">
    <property type="entry name" value="TRANSCRIPTION INITIATION FACTOR TFIID SUBUNIT 5"/>
    <property type="match status" value="1"/>
</dbReference>
<feature type="repeat" description="WD" evidence="12">
    <location>
        <begin position="197"/>
        <end position="238"/>
    </location>
</feature>
<protein>
    <recommendedName>
        <fullName evidence="11">Lissencephaly-1 homolog</fullName>
    </recommendedName>
</protein>
<dbReference type="SUPFAM" id="SSF50978">
    <property type="entry name" value="WD40 repeat-like"/>
    <property type="match status" value="1"/>
</dbReference>
<dbReference type="SMART" id="SM00320">
    <property type="entry name" value="WD40"/>
    <property type="match status" value="7"/>
</dbReference>
<dbReference type="GO" id="GO:0051301">
    <property type="term" value="P:cell division"/>
    <property type="evidence" value="ECO:0007669"/>
    <property type="project" value="UniProtKB-KW"/>
</dbReference>
<dbReference type="Pfam" id="PF24951">
    <property type="entry name" value="LisH_PAC1"/>
    <property type="match status" value="1"/>
</dbReference>
<dbReference type="InterPro" id="IPR019775">
    <property type="entry name" value="WD40_repeat_CS"/>
</dbReference>
<evidence type="ECO:0000256" key="7">
    <source>
        <dbReference type="ARBA" id="ARBA00022776"/>
    </source>
</evidence>
<dbReference type="InterPro" id="IPR001680">
    <property type="entry name" value="WD40_rpt"/>
</dbReference>
<dbReference type="Gene3D" id="2.130.10.10">
    <property type="entry name" value="YVTN repeat-like/Quinoprotein amine dehydrogenase"/>
    <property type="match status" value="1"/>
</dbReference>
<evidence type="ECO:0000256" key="12">
    <source>
        <dbReference type="PROSITE-ProRule" id="PRU00221"/>
    </source>
</evidence>
<comment type="function">
    <text evidence="11">Positively regulates the activity of the minus-end directed microtubule motor protein dynein. May enhance dynein-mediated microtubule sliding by targeting dynein to the microtubule plus end. Required for several dynein- and microtubule-dependent processes.</text>
</comment>
<keyword evidence="4 11" id="KW-0132">Cell division</keyword>
<dbReference type="PANTHER" id="PTHR19879">
    <property type="entry name" value="TRANSCRIPTION INITIATION FACTOR TFIID"/>
    <property type="match status" value="1"/>
</dbReference>
<dbReference type="SUPFAM" id="SSF109925">
    <property type="entry name" value="Lissencephaly-1 protein (Lis-1, PAF-AH alpha) N-terminal domain"/>
    <property type="match status" value="1"/>
</dbReference>
<dbReference type="PROSITE" id="PS00678">
    <property type="entry name" value="WD_REPEATS_1"/>
    <property type="match status" value="5"/>
</dbReference>
<keyword evidence="8 11" id="KW-0175">Coiled coil</keyword>
<dbReference type="GO" id="GO:0070840">
    <property type="term" value="F:dynein complex binding"/>
    <property type="evidence" value="ECO:0007669"/>
    <property type="project" value="UniProtKB-UniRule"/>
</dbReference>
<evidence type="ECO:0000256" key="3">
    <source>
        <dbReference type="ARBA" id="ARBA00022574"/>
    </source>
</evidence>
<feature type="repeat" description="WD" evidence="12">
    <location>
        <begin position="386"/>
        <end position="420"/>
    </location>
</feature>
<comment type="caution">
    <text evidence="14">The sequence shown here is derived from an EMBL/GenBank/DDBJ whole genome shotgun (WGS) entry which is preliminary data.</text>
</comment>
<organism evidence="14 15">
    <name type="scientific">Intoshia linei</name>
    <dbReference type="NCBI Taxonomy" id="1819745"/>
    <lineage>
        <taxon>Eukaryota</taxon>
        <taxon>Metazoa</taxon>
        <taxon>Spiralia</taxon>
        <taxon>Lophotrochozoa</taxon>
        <taxon>Mesozoa</taxon>
        <taxon>Orthonectida</taxon>
        <taxon>Rhopaluridae</taxon>
        <taxon>Intoshia</taxon>
    </lineage>
</organism>
<dbReference type="PROSITE" id="PS50896">
    <property type="entry name" value="LISH"/>
    <property type="match status" value="1"/>
</dbReference>
<dbReference type="EMBL" id="LWCA01001864">
    <property type="protein sequence ID" value="OAF64404.1"/>
    <property type="molecule type" value="Genomic_DNA"/>
</dbReference>
<dbReference type="GO" id="GO:0051012">
    <property type="term" value="P:microtubule sliding"/>
    <property type="evidence" value="ECO:0007669"/>
    <property type="project" value="UniProtKB-UniRule"/>
</dbReference>
<dbReference type="InterPro" id="IPR006594">
    <property type="entry name" value="LisH"/>
</dbReference>
<feature type="coiled-coil region" evidence="11">
    <location>
        <begin position="68"/>
        <end position="95"/>
    </location>
</feature>
<evidence type="ECO:0000256" key="11">
    <source>
        <dbReference type="HAMAP-Rule" id="MF_03141"/>
    </source>
</evidence>
<dbReference type="GO" id="GO:0005875">
    <property type="term" value="C:microtubule associated complex"/>
    <property type="evidence" value="ECO:0007669"/>
    <property type="project" value="UniProtKB-UniRule"/>
</dbReference>
<comment type="subcellular location">
    <subcellularLocation>
        <location evidence="11">Cytoplasm</location>
        <location evidence="11">Cytoskeleton</location>
    </subcellularLocation>
    <subcellularLocation>
        <location evidence="11">Cytoplasm</location>
        <location evidence="11">Cytoskeleton</location>
        <location evidence="11">Microtubule organizing center</location>
        <location evidence="11">Centrosome</location>
    </subcellularLocation>
    <text evidence="11">Localizes to the plus end of microtubules and to the centrosome.</text>
</comment>
<dbReference type="PROSITE" id="PS50294">
    <property type="entry name" value="WD_REPEATS_REGION"/>
    <property type="match status" value="6"/>
</dbReference>
<evidence type="ECO:0000256" key="5">
    <source>
        <dbReference type="ARBA" id="ARBA00022701"/>
    </source>
</evidence>
<evidence type="ECO:0000256" key="6">
    <source>
        <dbReference type="ARBA" id="ARBA00022737"/>
    </source>
</evidence>
<dbReference type="InterPro" id="IPR020472">
    <property type="entry name" value="WD40_PAC1"/>
</dbReference>
<dbReference type="HAMAP" id="MF_03141">
    <property type="entry name" value="lis1"/>
    <property type="match status" value="1"/>
</dbReference>
<dbReference type="GO" id="GO:0005813">
    <property type="term" value="C:centrosome"/>
    <property type="evidence" value="ECO:0007669"/>
    <property type="project" value="UniProtKB-SubCell"/>
</dbReference>
<keyword evidence="5 11" id="KW-0493">Microtubule</keyword>
<dbReference type="InterPro" id="IPR056795">
    <property type="entry name" value="PAC1-like_LisH-like_dom"/>
</dbReference>
<keyword evidence="6" id="KW-0677">Repeat</keyword>
<dbReference type="OrthoDB" id="674604at2759"/>
<evidence type="ECO:0000256" key="9">
    <source>
        <dbReference type="ARBA" id="ARBA00023212"/>
    </source>
</evidence>
<keyword evidence="7 11" id="KW-0498">Mitosis</keyword>
<evidence type="ECO:0000259" key="13">
    <source>
        <dbReference type="Pfam" id="PF24951"/>
    </source>
</evidence>
<gene>
    <name evidence="14" type="ORF">A3Q56_07884</name>
</gene>
<dbReference type="Pfam" id="PF00400">
    <property type="entry name" value="WD40"/>
    <property type="match status" value="7"/>
</dbReference>
<dbReference type="PIRSF" id="PIRSF037647">
    <property type="entry name" value="Dynein_regulator_Lis1"/>
    <property type="match status" value="1"/>
</dbReference>
<keyword evidence="9 11" id="KW-0206">Cytoskeleton</keyword>
<dbReference type="InterPro" id="IPR037190">
    <property type="entry name" value="LIS1_N"/>
</dbReference>
<evidence type="ECO:0000256" key="1">
    <source>
        <dbReference type="ARBA" id="ARBA00022448"/>
    </source>
</evidence>
<evidence type="ECO:0000313" key="15">
    <source>
        <dbReference type="Proteomes" id="UP000078046"/>
    </source>
</evidence>
<keyword evidence="15" id="KW-1185">Reference proteome</keyword>
<feature type="repeat" description="WD" evidence="12">
    <location>
        <begin position="113"/>
        <end position="154"/>
    </location>
</feature>
<keyword evidence="1 11" id="KW-0813">Transport</keyword>
<keyword evidence="10 11" id="KW-0131">Cell cycle</keyword>
<dbReference type="AlphaFoldDB" id="A0A177AT41"/>
<reference evidence="14 15" key="1">
    <citation type="submission" date="2016-04" db="EMBL/GenBank/DDBJ databases">
        <title>The genome of Intoshia linei affirms orthonectids as highly simplified spiralians.</title>
        <authorList>
            <person name="Mikhailov K.V."/>
            <person name="Slusarev G.S."/>
            <person name="Nikitin M.A."/>
            <person name="Logacheva M.D."/>
            <person name="Penin A."/>
            <person name="Aleoshin V."/>
            <person name="Panchin Y.V."/>
        </authorList>
    </citation>
    <scope>NUCLEOTIDE SEQUENCE [LARGE SCALE GENOMIC DNA]</scope>
    <source>
        <strain evidence="14">Intl2013</strain>
        <tissue evidence="14">Whole animal</tissue>
    </source>
</reference>
<dbReference type="PROSITE" id="PS50082">
    <property type="entry name" value="WD_REPEATS_2"/>
    <property type="match status" value="7"/>
</dbReference>
<feature type="repeat" description="WD" evidence="12">
    <location>
        <begin position="320"/>
        <end position="343"/>
    </location>
</feature>
<dbReference type="InterPro" id="IPR036322">
    <property type="entry name" value="WD40_repeat_dom_sf"/>
</dbReference>
<dbReference type="InterPro" id="IPR017252">
    <property type="entry name" value="Dynein_regulator_LIS1"/>
</dbReference>
<feature type="repeat" description="WD" evidence="12">
    <location>
        <begin position="344"/>
        <end position="385"/>
    </location>
</feature>
<name>A0A177AT41_9BILA</name>
<accession>A0A177AT41</accession>
<dbReference type="GO" id="GO:0005737">
    <property type="term" value="C:cytoplasm"/>
    <property type="evidence" value="ECO:0007669"/>
    <property type="project" value="UniProtKB-UniRule"/>
</dbReference>
<evidence type="ECO:0000313" key="14">
    <source>
        <dbReference type="EMBL" id="OAF64404.1"/>
    </source>
</evidence>
<dbReference type="GO" id="GO:0005874">
    <property type="term" value="C:microtubule"/>
    <property type="evidence" value="ECO:0007669"/>
    <property type="project" value="UniProtKB-KW"/>
</dbReference>
<dbReference type="CDD" id="cd00200">
    <property type="entry name" value="WD40"/>
    <property type="match status" value="1"/>
</dbReference>
<keyword evidence="2 11" id="KW-0963">Cytoplasm</keyword>
<evidence type="ECO:0000256" key="10">
    <source>
        <dbReference type="ARBA" id="ARBA00023306"/>
    </source>
</evidence>
<feature type="domain" description="PAC1-like LisH-like dimerisation" evidence="13">
    <location>
        <begin position="24"/>
        <end position="50"/>
    </location>
</feature>
<comment type="domain">
    <text evidence="11">Dimerization mediated by the LisH domain may be required to activate dynein.</text>
</comment>